<accession>A0ACC0E585</accession>
<protein>
    <submittedName>
        <fullName evidence="1">Uncharacterized protein</fullName>
    </submittedName>
</protein>
<gene>
    <name evidence="1" type="ORF">MJO28_010709</name>
</gene>
<keyword evidence="2" id="KW-1185">Reference proteome</keyword>
<name>A0ACC0E585_9BASI</name>
<proteinExistence type="predicted"/>
<sequence>MIEVSHSLCNITTQGRRILRQTGANTHLLLPPDSLLVNHYLHARNLDHGGDLAEDVVTIIGSAIDL</sequence>
<reference evidence="2" key="2">
    <citation type="journal article" date="2018" name="Mol. Plant Microbe Interact.">
        <title>Genome sequence resources for the wheat stripe rust pathogen (Puccinia striiformis f. sp. tritici) and the barley stripe rust pathogen (Puccinia striiformis f. sp. hordei).</title>
        <authorList>
            <person name="Xia C."/>
            <person name="Wang M."/>
            <person name="Yin C."/>
            <person name="Cornejo O.E."/>
            <person name="Hulbert S.H."/>
            <person name="Chen X."/>
        </authorList>
    </citation>
    <scope>NUCLEOTIDE SEQUENCE [LARGE SCALE GENOMIC DNA]</scope>
    <source>
        <strain evidence="2">93-210</strain>
    </source>
</reference>
<evidence type="ECO:0000313" key="1">
    <source>
        <dbReference type="EMBL" id="KAI7945014.1"/>
    </source>
</evidence>
<comment type="caution">
    <text evidence="1">The sequence shown here is derived from an EMBL/GenBank/DDBJ whole genome shotgun (WGS) entry which is preliminary data.</text>
</comment>
<reference evidence="2" key="1">
    <citation type="journal article" date="2018" name="BMC Genomics">
        <title>Genomic insights into host adaptation between the wheat stripe rust pathogen (Puccinia striiformis f. sp. tritici) and the barley stripe rust pathogen (Puccinia striiformis f. sp. hordei).</title>
        <authorList>
            <person name="Xia C."/>
            <person name="Wang M."/>
            <person name="Yin C."/>
            <person name="Cornejo O.E."/>
            <person name="Hulbert S.H."/>
            <person name="Chen X."/>
        </authorList>
    </citation>
    <scope>NUCLEOTIDE SEQUENCE [LARGE SCALE GENOMIC DNA]</scope>
    <source>
        <strain evidence="2">93-210</strain>
    </source>
</reference>
<evidence type="ECO:0000313" key="2">
    <source>
        <dbReference type="Proteomes" id="UP001060170"/>
    </source>
</evidence>
<reference evidence="1 2" key="3">
    <citation type="journal article" date="2022" name="Microbiol. Spectr.">
        <title>Folding features and dynamics of 3D genome architecture in plant fungal pathogens.</title>
        <authorList>
            <person name="Xia C."/>
        </authorList>
    </citation>
    <scope>NUCLEOTIDE SEQUENCE [LARGE SCALE GENOMIC DNA]</scope>
    <source>
        <strain evidence="1 2">93-210</strain>
    </source>
</reference>
<dbReference type="Proteomes" id="UP001060170">
    <property type="component" value="Chromosome 10"/>
</dbReference>
<organism evidence="1 2">
    <name type="scientific">Puccinia striiformis f. sp. tritici</name>
    <dbReference type="NCBI Taxonomy" id="168172"/>
    <lineage>
        <taxon>Eukaryota</taxon>
        <taxon>Fungi</taxon>
        <taxon>Dikarya</taxon>
        <taxon>Basidiomycota</taxon>
        <taxon>Pucciniomycotina</taxon>
        <taxon>Pucciniomycetes</taxon>
        <taxon>Pucciniales</taxon>
        <taxon>Pucciniaceae</taxon>
        <taxon>Puccinia</taxon>
    </lineage>
</organism>
<dbReference type="EMBL" id="CM045874">
    <property type="protein sequence ID" value="KAI7945014.1"/>
    <property type="molecule type" value="Genomic_DNA"/>
</dbReference>